<evidence type="ECO:0000256" key="3">
    <source>
        <dbReference type="ARBA" id="ARBA00022692"/>
    </source>
</evidence>
<dbReference type="PANTHER" id="PTHR47535:SF7">
    <property type="entry name" value="CALMIN"/>
    <property type="match status" value="1"/>
</dbReference>
<dbReference type="Proteomes" id="UP000189705">
    <property type="component" value="Unplaced"/>
</dbReference>
<evidence type="ECO:0000256" key="10">
    <source>
        <dbReference type="SAM" id="MobiDB-lite"/>
    </source>
</evidence>
<dbReference type="eggNOG" id="KOG0516">
    <property type="taxonomic scope" value="Eukaryota"/>
</dbReference>
<evidence type="ECO:0000256" key="2">
    <source>
        <dbReference type="ARBA" id="ARBA00022553"/>
    </source>
</evidence>
<evidence type="ECO:0000256" key="9">
    <source>
        <dbReference type="ARBA" id="ARBA00082870"/>
    </source>
</evidence>
<feature type="region of interest" description="Disordered" evidence="10">
    <location>
        <begin position="465"/>
        <end position="484"/>
    </location>
</feature>
<keyword evidence="4" id="KW-0677">Repeat</keyword>
<dbReference type="InterPro" id="IPR001589">
    <property type="entry name" value="Actinin_actin-bd_CS"/>
</dbReference>
<dbReference type="RefSeq" id="XP_006025558.1">
    <property type="nucleotide sequence ID" value="XM_006025496.3"/>
</dbReference>
<dbReference type="CTD" id="79789"/>
<evidence type="ECO:0000256" key="5">
    <source>
        <dbReference type="ARBA" id="ARBA00022989"/>
    </source>
</evidence>
<dbReference type="Pfam" id="PF00307">
    <property type="entry name" value="CH"/>
    <property type="match status" value="2"/>
</dbReference>
<dbReference type="InParanoid" id="A0A1U7RLJ2"/>
<feature type="region of interest" description="Disordered" evidence="10">
    <location>
        <begin position="691"/>
        <end position="711"/>
    </location>
</feature>
<keyword evidence="2" id="KW-0597">Phosphoprotein</keyword>
<comment type="subcellular location">
    <subcellularLocation>
        <location evidence="1">Membrane</location>
        <topology evidence="1">Single-pass type IV membrane protein</topology>
    </subcellularLocation>
</comment>
<dbReference type="InterPro" id="IPR036872">
    <property type="entry name" value="CH_dom_sf"/>
</dbReference>
<dbReference type="GO" id="GO:0005640">
    <property type="term" value="C:nuclear outer membrane"/>
    <property type="evidence" value="ECO:0007669"/>
    <property type="project" value="TreeGrafter"/>
</dbReference>
<evidence type="ECO:0000256" key="1">
    <source>
        <dbReference type="ARBA" id="ARBA00004211"/>
    </source>
</evidence>
<dbReference type="GO" id="GO:0007097">
    <property type="term" value="P:nuclear migration"/>
    <property type="evidence" value="ECO:0007669"/>
    <property type="project" value="TreeGrafter"/>
</dbReference>
<gene>
    <name evidence="14" type="primary">CLMN</name>
</gene>
<keyword evidence="6 11" id="KW-0472">Membrane</keyword>
<evidence type="ECO:0000256" key="4">
    <source>
        <dbReference type="ARBA" id="ARBA00022737"/>
    </source>
</evidence>
<feature type="domain" description="Calponin-homology (CH)" evidence="12">
    <location>
        <begin position="167"/>
        <end position="271"/>
    </location>
</feature>
<evidence type="ECO:0000256" key="6">
    <source>
        <dbReference type="ARBA" id="ARBA00023136"/>
    </source>
</evidence>
<evidence type="ECO:0000313" key="13">
    <source>
        <dbReference type="Proteomes" id="UP000189705"/>
    </source>
</evidence>
<evidence type="ECO:0000313" key="14">
    <source>
        <dbReference type="RefSeq" id="XP_006025558.1"/>
    </source>
</evidence>
<feature type="domain" description="Calponin-homology (CH)" evidence="12">
    <location>
        <begin position="12"/>
        <end position="119"/>
    </location>
</feature>
<protein>
    <recommendedName>
        <fullName evidence="8">Calmin</fullName>
    </recommendedName>
    <alternativeName>
        <fullName evidence="9">Calponin-like transmembrane domain protein</fullName>
    </alternativeName>
</protein>
<evidence type="ECO:0000256" key="11">
    <source>
        <dbReference type="SAM" id="Phobius"/>
    </source>
</evidence>
<dbReference type="PROSITE" id="PS00020">
    <property type="entry name" value="ACTININ_2"/>
    <property type="match status" value="1"/>
</dbReference>
<dbReference type="AlphaFoldDB" id="A0A1U7RLJ2"/>
<name>A0A1U7RLJ2_ALLSI</name>
<dbReference type="InterPro" id="IPR001715">
    <property type="entry name" value="CH_dom"/>
</dbReference>
<organism evidence="13 14">
    <name type="scientific">Alligator sinensis</name>
    <name type="common">Chinese alligator</name>
    <dbReference type="NCBI Taxonomy" id="38654"/>
    <lineage>
        <taxon>Eukaryota</taxon>
        <taxon>Metazoa</taxon>
        <taxon>Chordata</taxon>
        <taxon>Craniata</taxon>
        <taxon>Vertebrata</taxon>
        <taxon>Euteleostomi</taxon>
        <taxon>Archelosauria</taxon>
        <taxon>Archosauria</taxon>
        <taxon>Crocodylia</taxon>
        <taxon>Alligatoridae</taxon>
        <taxon>Alligatorinae</taxon>
        <taxon>Alligator</taxon>
    </lineage>
</organism>
<evidence type="ECO:0000256" key="8">
    <source>
        <dbReference type="ARBA" id="ARBA00070333"/>
    </source>
</evidence>
<feature type="region of interest" description="Disordered" evidence="10">
    <location>
        <begin position="131"/>
        <end position="161"/>
    </location>
</feature>
<keyword evidence="5 11" id="KW-1133">Transmembrane helix</keyword>
<keyword evidence="3 11" id="KW-0812">Transmembrane</keyword>
<dbReference type="FunFam" id="1.10.418.10:FF:000057">
    <property type="entry name" value="Calmin"/>
    <property type="match status" value="1"/>
</dbReference>
<keyword evidence="7" id="KW-0009">Actin-binding</keyword>
<dbReference type="STRING" id="38654.A0A1U7RLJ2"/>
<dbReference type="CDD" id="cd21245">
    <property type="entry name" value="CH_CLMN_rpt2"/>
    <property type="match status" value="1"/>
</dbReference>
<proteinExistence type="predicted"/>
<dbReference type="Gene3D" id="1.10.418.10">
    <property type="entry name" value="Calponin-like domain"/>
    <property type="match status" value="2"/>
</dbReference>
<keyword evidence="13" id="KW-1185">Reference proteome</keyword>
<dbReference type="KEGG" id="asn:102374316"/>
<feature type="region of interest" description="Disordered" evidence="10">
    <location>
        <begin position="344"/>
        <end position="387"/>
    </location>
</feature>
<dbReference type="GO" id="GO:0034993">
    <property type="term" value="C:meiotic nuclear membrane microtubule tethering complex"/>
    <property type="evidence" value="ECO:0007669"/>
    <property type="project" value="TreeGrafter"/>
</dbReference>
<evidence type="ECO:0000256" key="7">
    <source>
        <dbReference type="ARBA" id="ARBA00023203"/>
    </source>
</evidence>
<dbReference type="PANTHER" id="PTHR47535">
    <property type="entry name" value="MUSCLE-SPECIFIC PROTEIN 300 KDA, ISOFORM G"/>
    <property type="match status" value="1"/>
</dbReference>
<accession>A0A1U7RLJ2</accession>
<dbReference type="GO" id="GO:0051015">
    <property type="term" value="F:actin filament binding"/>
    <property type="evidence" value="ECO:0007669"/>
    <property type="project" value="TreeGrafter"/>
</dbReference>
<dbReference type="PROSITE" id="PS50021">
    <property type="entry name" value="CH"/>
    <property type="match status" value="2"/>
</dbReference>
<feature type="transmembrane region" description="Helical" evidence="11">
    <location>
        <begin position="841"/>
        <end position="862"/>
    </location>
</feature>
<reference evidence="14" key="1">
    <citation type="submission" date="2025-08" db="UniProtKB">
        <authorList>
            <consortium name="RefSeq"/>
        </authorList>
    </citation>
    <scope>IDENTIFICATION</scope>
</reference>
<dbReference type="GO" id="GO:0005737">
    <property type="term" value="C:cytoplasm"/>
    <property type="evidence" value="ECO:0007669"/>
    <property type="project" value="TreeGrafter"/>
</dbReference>
<feature type="region of interest" description="Disordered" evidence="10">
    <location>
        <begin position="631"/>
        <end position="650"/>
    </location>
</feature>
<evidence type="ECO:0000259" key="12">
    <source>
        <dbReference type="PROSITE" id="PS50021"/>
    </source>
</evidence>
<dbReference type="OrthoDB" id="10017054at2759"/>
<feature type="compositionally biased region" description="Polar residues" evidence="10">
    <location>
        <begin position="144"/>
        <end position="161"/>
    </location>
</feature>
<feature type="compositionally biased region" description="Low complexity" evidence="10">
    <location>
        <begin position="131"/>
        <end position="142"/>
    </location>
</feature>
<dbReference type="InterPro" id="IPR047826">
    <property type="entry name" value="CLMN_CH_second"/>
</dbReference>
<dbReference type="GeneID" id="102374316"/>
<dbReference type="FunFam" id="1.10.418.10:FF:000063">
    <property type="entry name" value="Calmin"/>
    <property type="match status" value="1"/>
</dbReference>
<dbReference type="PROSITE" id="PS00019">
    <property type="entry name" value="ACTININ_1"/>
    <property type="match status" value="1"/>
</dbReference>
<feature type="compositionally biased region" description="Polar residues" evidence="10">
    <location>
        <begin position="378"/>
        <end position="387"/>
    </location>
</feature>
<dbReference type="InterPro" id="IPR052403">
    <property type="entry name" value="LINC-complex_assoc"/>
</dbReference>
<dbReference type="SUPFAM" id="SSF47576">
    <property type="entry name" value="Calponin-homology domain, CH-domain"/>
    <property type="match status" value="1"/>
</dbReference>
<dbReference type="SMART" id="SM00033">
    <property type="entry name" value="CH"/>
    <property type="match status" value="2"/>
</dbReference>
<sequence>MDSSIPELERENVQKRTFTRWINLHLGKRNPPLKVRDLFVDIQDGKILMALLEVLSGQKLMHEYKSSTHRIFRLNNIAKSLKFLEDSNVKLVSIDAAEIADGNSSLVLGLIWNIILFFQIKELTGNLNRNSSSSSLSSGPSGADSDTSYPSTPNVERNMSVTVKDQRKTIRALLTWVQRKTRKYGVAVQDFASSWRSGLAFLAVIKAIDSTLVDIKQALEKSARENLEDAFSIAQNVLGVPRLLEPEDIMVESPDEQSIMTYVAQFLEHFPELEGEDFLDLEKELPIESTYVHIKDTPSEQEGKILILNENGEHACTVNHERSQPPPLKVCVHDLLEEIQPEIANEELNDKPNPPISNNSQRAPEESSVLASGEVPQRPTSLPITDSVSFDPISSWEVLSDKLNPNEEGTYNDALNQNNSLLDVQKNAADSFEDYSEQLTRKANEAKTSPANKIKESCSFNLLSQTSDTLTNEPKKLKGDMEPQNETLLEENASKEEDTQHVLNLLSEEIPTFSEAHEHSEQSPVLQGAQVIQCLSKDSNFKGQLEISASGKCGKPAPLVSEVPGNLDNLSEGGSEAKISPSSSKVSVIPHDLFYYPHYNVPISAVLEAFVEPCLDPKASKNHVYSELLTNSSHENKEQDALKPGLQSNMDVSATEMDSEDMQKDKMDRNSCPEFSYENVEVTVVEKKIEVEEDGNESTSPQKTLPENPEFTVDQLENISTTVMKPEKNSKRKEKKKNVVQAESFQTLKPGITPLLDKLEEIIDYQEFSRTSCNDSSVYLRKHIPNSTEKELVSQHEEKNTDSGESTDLVIIRKKKDLESNKPLETVGPPPNSVCVDQPELFYFIVFLWVLVYCLLLLPQLVSNKR</sequence>